<dbReference type="PRINTS" id="PR00032">
    <property type="entry name" value="HTHARAC"/>
</dbReference>
<dbReference type="GO" id="GO:0043565">
    <property type="term" value="F:sequence-specific DNA binding"/>
    <property type="evidence" value="ECO:0007669"/>
    <property type="project" value="InterPro"/>
</dbReference>
<feature type="domain" description="HTH araC/xylS-type" evidence="4">
    <location>
        <begin position="169"/>
        <end position="267"/>
    </location>
</feature>
<evidence type="ECO:0000256" key="2">
    <source>
        <dbReference type="ARBA" id="ARBA00023125"/>
    </source>
</evidence>
<keyword evidence="3" id="KW-0804">Transcription</keyword>
<dbReference type="PROSITE" id="PS01124">
    <property type="entry name" value="HTH_ARAC_FAMILY_2"/>
    <property type="match status" value="1"/>
</dbReference>
<dbReference type="PROSITE" id="PS00041">
    <property type="entry name" value="HTH_ARAC_FAMILY_1"/>
    <property type="match status" value="1"/>
</dbReference>
<dbReference type="InterPro" id="IPR018062">
    <property type="entry name" value="HTH_AraC-typ_CS"/>
</dbReference>
<accession>A0A1L8RF65</accession>
<dbReference type="Pfam" id="PF07883">
    <property type="entry name" value="Cupin_2"/>
    <property type="match status" value="1"/>
</dbReference>
<proteinExistence type="predicted"/>
<protein>
    <recommendedName>
        <fullName evidence="4">HTH araC/xylS-type domain-containing protein</fullName>
    </recommendedName>
</protein>
<dbReference type="PANTHER" id="PTHR43280">
    <property type="entry name" value="ARAC-FAMILY TRANSCRIPTIONAL REGULATOR"/>
    <property type="match status" value="1"/>
</dbReference>
<gene>
    <name evidence="5" type="ORF">RU97_GL001817</name>
</gene>
<keyword evidence="2" id="KW-0238">DNA-binding</keyword>
<evidence type="ECO:0000259" key="4">
    <source>
        <dbReference type="PROSITE" id="PS01124"/>
    </source>
</evidence>
<organism evidence="5 6">
    <name type="scientific">Enterococcus canis</name>
    <dbReference type="NCBI Taxonomy" id="214095"/>
    <lineage>
        <taxon>Bacteria</taxon>
        <taxon>Bacillati</taxon>
        <taxon>Bacillota</taxon>
        <taxon>Bacilli</taxon>
        <taxon>Lactobacillales</taxon>
        <taxon>Enterococcaceae</taxon>
        <taxon>Enterococcus</taxon>
    </lineage>
</organism>
<keyword evidence="1" id="KW-0805">Transcription regulation</keyword>
<dbReference type="SUPFAM" id="SSF46689">
    <property type="entry name" value="Homeodomain-like"/>
    <property type="match status" value="2"/>
</dbReference>
<dbReference type="PANTHER" id="PTHR43280:SF28">
    <property type="entry name" value="HTH-TYPE TRANSCRIPTIONAL ACTIVATOR RHAS"/>
    <property type="match status" value="1"/>
</dbReference>
<dbReference type="InterPro" id="IPR020449">
    <property type="entry name" value="Tscrpt_reg_AraC-type_HTH"/>
</dbReference>
<evidence type="ECO:0000256" key="3">
    <source>
        <dbReference type="ARBA" id="ARBA00023163"/>
    </source>
</evidence>
<dbReference type="EMBL" id="JXKH01000004">
    <property type="protein sequence ID" value="OJG18420.1"/>
    <property type="molecule type" value="Genomic_DNA"/>
</dbReference>
<dbReference type="InterPro" id="IPR013096">
    <property type="entry name" value="Cupin_2"/>
</dbReference>
<dbReference type="Pfam" id="PF12833">
    <property type="entry name" value="HTH_18"/>
    <property type="match status" value="1"/>
</dbReference>
<dbReference type="Proteomes" id="UP000181884">
    <property type="component" value="Unassembled WGS sequence"/>
</dbReference>
<dbReference type="SMART" id="SM00342">
    <property type="entry name" value="HTH_ARAC"/>
    <property type="match status" value="1"/>
</dbReference>
<dbReference type="SUPFAM" id="SSF51182">
    <property type="entry name" value="RmlC-like cupins"/>
    <property type="match status" value="1"/>
</dbReference>
<dbReference type="STRING" id="214095.RU97_GL001817"/>
<evidence type="ECO:0000313" key="5">
    <source>
        <dbReference type="EMBL" id="OJG18420.1"/>
    </source>
</evidence>
<dbReference type="Gene3D" id="1.10.10.60">
    <property type="entry name" value="Homeodomain-like"/>
    <property type="match status" value="2"/>
</dbReference>
<evidence type="ECO:0000256" key="1">
    <source>
        <dbReference type="ARBA" id="ARBA00023015"/>
    </source>
</evidence>
<reference evidence="5 6" key="1">
    <citation type="submission" date="2014-12" db="EMBL/GenBank/DDBJ databases">
        <title>Draft genome sequences of 29 type strains of Enterococci.</title>
        <authorList>
            <person name="Zhong Z."/>
            <person name="Sun Z."/>
            <person name="Liu W."/>
            <person name="Zhang W."/>
            <person name="Zhang H."/>
        </authorList>
    </citation>
    <scope>NUCLEOTIDE SEQUENCE [LARGE SCALE GENOMIC DNA]</scope>
    <source>
        <strain evidence="5 6">DSM 17029</strain>
    </source>
</reference>
<dbReference type="InterPro" id="IPR014710">
    <property type="entry name" value="RmlC-like_jellyroll"/>
</dbReference>
<evidence type="ECO:0000313" key="6">
    <source>
        <dbReference type="Proteomes" id="UP000181884"/>
    </source>
</evidence>
<dbReference type="Gene3D" id="2.60.120.10">
    <property type="entry name" value="Jelly Rolls"/>
    <property type="match status" value="1"/>
</dbReference>
<sequence length="272" mass="31709">MIMGKEIDELLQQAELIYVHQSKFTEEDWHSTLHTHYFTEVMYVLSGKGSFIVDGKEQAIKAHDIVVVNPYVRHTEKSSGEFPLWYIVIGVSNIRFIKQNREESHYIFRDVLEEMVPLLKLIIGEINEKAQGYSAVLQRLAEVVLVKVLRSNDFSLIEIENKNISKDSAIIKDFIDQHYKENLTLDILSKRLHLDKYYMIHIFKENFAETPMNYMIQKRLENARELLISTDYSIGQIAEIAGFASQSYFNQAFKKDMGCSPNQYRKRQSITG</sequence>
<dbReference type="InterPro" id="IPR011051">
    <property type="entry name" value="RmlC_Cupin_sf"/>
</dbReference>
<comment type="caution">
    <text evidence="5">The sequence shown here is derived from an EMBL/GenBank/DDBJ whole genome shotgun (WGS) entry which is preliminary data.</text>
</comment>
<name>A0A1L8RF65_9ENTE</name>
<dbReference type="InterPro" id="IPR018060">
    <property type="entry name" value="HTH_AraC"/>
</dbReference>
<dbReference type="AlphaFoldDB" id="A0A1L8RF65"/>
<dbReference type="GO" id="GO:0003700">
    <property type="term" value="F:DNA-binding transcription factor activity"/>
    <property type="evidence" value="ECO:0007669"/>
    <property type="project" value="InterPro"/>
</dbReference>
<dbReference type="InterPro" id="IPR009057">
    <property type="entry name" value="Homeodomain-like_sf"/>
</dbReference>
<keyword evidence="6" id="KW-1185">Reference proteome</keyword>